<organism evidence="3 4">
    <name type="scientific">Lysinibacter cavernae</name>
    <dbReference type="NCBI Taxonomy" id="1640652"/>
    <lineage>
        <taxon>Bacteria</taxon>
        <taxon>Bacillati</taxon>
        <taxon>Actinomycetota</taxon>
        <taxon>Actinomycetes</taxon>
        <taxon>Micrococcales</taxon>
        <taxon>Microbacteriaceae</taxon>
        <taxon>Lysinibacter</taxon>
    </lineage>
</organism>
<dbReference type="AlphaFoldDB" id="A0A7X5TSV5"/>
<proteinExistence type="predicted"/>
<feature type="compositionally biased region" description="Low complexity" evidence="1">
    <location>
        <begin position="170"/>
        <end position="199"/>
    </location>
</feature>
<dbReference type="Proteomes" id="UP000541033">
    <property type="component" value="Unassembled WGS sequence"/>
</dbReference>
<reference evidence="3 4" key="1">
    <citation type="submission" date="2020-02" db="EMBL/GenBank/DDBJ databases">
        <title>Sequencing the genomes of 1000 actinobacteria strains.</title>
        <authorList>
            <person name="Klenk H.-P."/>
        </authorList>
    </citation>
    <scope>NUCLEOTIDE SEQUENCE [LARGE SCALE GENOMIC DNA]</scope>
    <source>
        <strain evidence="3 4">DSM 27960</strain>
    </source>
</reference>
<feature type="transmembrane region" description="Helical" evidence="2">
    <location>
        <begin position="105"/>
        <end position="128"/>
    </location>
</feature>
<dbReference type="RefSeq" id="WP_167149946.1">
    <property type="nucleotide sequence ID" value="NZ_JAAMOX010000001.1"/>
</dbReference>
<evidence type="ECO:0000313" key="4">
    <source>
        <dbReference type="Proteomes" id="UP000541033"/>
    </source>
</evidence>
<evidence type="ECO:0000256" key="1">
    <source>
        <dbReference type="SAM" id="MobiDB-lite"/>
    </source>
</evidence>
<keyword evidence="2" id="KW-1133">Transmembrane helix</keyword>
<evidence type="ECO:0000256" key="2">
    <source>
        <dbReference type="SAM" id="Phobius"/>
    </source>
</evidence>
<comment type="caution">
    <text evidence="3">The sequence shown here is derived from an EMBL/GenBank/DDBJ whole genome shotgun (WGS) entry which is preliminary data.</text>
</comment>
<protein>
    <submittedName>
        <fullName evidence="3">Uncharacterized protein</fullName>
    </submittedName>
</protein>
<sequence length="214" mass="21553">MSINTHNQQTARQHNSLTEHLTNGHEWAYSAPESRIPSTDARTGPAEHEKPQPVDADQSLPTEPRESAGMEATPPYPAAEPPLGFSPAAHPTATPRSRWHLAKGAVLGSAAAILVVGLGSGAAIGWAMGSAAAAPDGFGTMQPGELPGGGEFGGPPAGGQGSGGQGSGSQQGQLGQSEQGESEQGFSGQSSDGSTGSGSDYEPSKTQDFPALDS</sequence>
<gene>
    <name evidence="3" type="ORF">FHX76_001799</name>
</gene>
<accession>A0A7X5TSV5</accession>
<keyword evidence="2" id="KW-0812">Transmembrane</keyword>
<feature type="compositionally biased region" description="Gly residues" evidence="1">
    <location>
        <begin position="146"/>
        <end position="169"/>
    </location>
</feature>
<keyword evidence="2" id="KW-0472">Membrane</keyword>
<feature type="compositionally biased region" description="Polar residues" evidence="1">
    <location>
        <begin position="1"/>
        <end position="21"/>
    </location>
</feature>
<keyword evidence="4" id="KW-1185">Reference proteome</keyword>
<evidence type="ECO:0000313" key="3">
    <source>
        <dbReference type="EMBL" id="NIH53931.1"/>
    </source>
</evidence>
<dbReference type="EMBL" id="JAAMOX010000001">
    <property type="protein sequence ID" value="NIH53931.1"/>
    <property type="molecule type" value="Genomic_DNA"/>
</dbReference>
<feature type="region of interest" description="Disordered" evidence="1">
    <location>
        <begin position="138"/>
        <end position="214"/>
    </location>
</feature>
<name>A0A7X5TSV5_9MICO</name>
<feature type="region of interest" description="Disordered" evidence="1">
    <location>
        <begin position="1"/>
        <end position="95"/>
    </location>
</feature>